<evidence type="ECO:0000256" key="2">
    <source>
        <dbReference type="ARBA" id="ARBA00004236"/>
    </source>
</evidence>
<gene>
    <name evidence="15" type="ORF">LKD48_08075</name>
</gene>
<dbReference type="CDD" id="cd00075">
    <property type="entry name" value="HATPase"/>
    <property type="match status" value="1"/>
</dbReference>
<evidence type="ECO:0000256" key="12">
    <source>
        <dbReference type="ARBA" id="ARBA00023136"/>
    </source>
</evidence>
<keyword evidence="13" id="KW-0812">Transmembrane</keyword>
<keyword evidence="9 15" id="KW-0418">Kinase</keyword>
<dbReference type="AlphaFoldDB" id="A0AAE3JBP1"/>
<evidence type="ECO:0000256" key="3">
    <source>
        <dbReference type="ARBA" id="ARBA00004314"/>
    </source>
</evidence>
<dbReference type="PROSITE" id="PS50109">
    <property type="entry name" value="HIS_KIN"/>
    <property type="match status" value="1"/>
</dbReference>
<evidence type="ECO:0000256" key="7">
    <source>
        <dbReference type="ARBA" id="ARBA00022679"/>
    </source>
</evidence>
<dbReference type="EC" id="2.7.13.3" evidence="4"/>
<dbReference type="Proteomes" id="UP001198200">
    <property type="component" value="Unassembled WGS sequence"/>
</dbReference>
<dbReference type="InterPro" id="IPR005467">
    <property type="entry name" value="His_kinase_dom"/>
</dbReference>
<keyword evidence="10" id="KW-0067">ATP-binding</keyword>
<dbReference type="PANTHER" id="PTHR45453:SF1">
    <property type="entry name" value="PHOSPHATE REGULON SENSOR PROTEIN PHOR"/>
    <property type="match status" value="1"/>
</dbReference>
<dbReference type="GO" id="GO:0005524">
    <property type="term" value="F:ATP binding"/>
    <property type="evidence" value="ECO:0007669"/>
    <property type="project" value="UniProtKB-KW"/>
</dbReference>
<accession>A0AAE3JBP1</accession>
<evidence type="ECO:0000256" key="6">
    <source>
        <dbReference type="ARBA" id="ARBA00022553"/>
    </source>
</evidence>
<dbReference type="FunFam" id="3.30.565.10:FF:000023">
    <property type="entry name" value="PAS domain-containing sensor histidine kinase"/>
    <property type="match status" value="1"/>
</dbReference>
<dbReference type="RefSeq" id="WP_227101569.1">
    <property type="nucleotide sequence ID" value="NZ_JAJEQN010000017.1"/>
</dbReference>
<dbReference type="SMART" id="SM00387">
    <property type="entry name" value="HATPase_c"/>
    <property type="match status" value="1"/>
</dbReference>
<evidence type="ECO:0000256" key="8">
    <source>
        <dbReference type="ARBA" id="ARBA00022741"/>
    </source>
</evidence>
<reference evidence="15 16" key="1">
    <citation type="submission" date="2021-10" db="EMBL/GenBank/DDBJ databases">
        <title>Anaerobic single-cell dispensing facilitates the cultivation of human gut bacteria.</title>
        <authorList>
            <person name="Afrizal A."/>
        </authorList>
    </citation>
    <scope>NUCLEOTIDE SEQUENCE [LARGE SCALE GENOMIC DNA]</scope>
    <source>
        <strain evidence="15 16">CLA-AA-H224</strain>
    </source>
</reference>
<evidence type="ECO:0000256" key="4">
    <source>
        <dbReference type="ARBA" id="ARBA00012438"/>
    </source>
</evidence>
<dbReference type="InterPro" id="IPR050351">
    <property type="entry name" value="BphY/WalK/GraS-like"/>
</dbReference>
<dbReference type="InterPro" id="IPR003594">
    <property type="entry name" value="HATPase_dom"/>
</dbReference>
<dbReference type="InterPro" id="IPR036890">
    <property type="entry name" value="HATPase_C_sf"/>
</dbReference>
<keyword evidence="5" id="KW-1003">Cell membrane</keyword>
<evidence type="ECO:0000259" key="14">
    <source>
        <dbReference type="PROSITE" id="PS50109"/>
    </source>
</evidence>
<proteinExistence type="predicted"/>
<dbReference type="Pfam" id="PF00512">
    <property type="entry name" value="HisKA"/>
    <property type="match status" value="1"/>
</dbReference>
<feature type="domain" description="Histidine kinase" evidence="14">
    <location>
        <begin position="248"/>
        <end position="464"/>
    </location>
</feature>
<dbReference type="PRINTS" id="PR00344">
    <property type="entry name" value="BCTRLSENSOR"/>
</dbReference>
<keyword evidence="6" id="KW-0597">Phosphoprotein</keyword>
<dbReference type="EMBL" id="JAJEQN010000017">
    <property type="protein sequence ID" value="MCC2221590.1"/>
    <property type="molecule type" value="Genomic_DNA"/>
</dbReference>
<protein>
    <recommendedName>
        <fullName evidence="4">histidine kinase</fullName>
        <ecNumber evidence="4">2.7.13.3</ecNumber>
    </recommendedName>
</protein>
<dbReference type="GO" id="GO:0045121">
    <property type="term" value="C:membrane raft"/>
    <property type="evidence" value="ECO:0007669"/>
    <property type="project" value="UniProtKB-SubCell"/>
</dbReference>
<dbReference type="PANTHER" id="PTHR45453">
    <property type="entry name" value="PHOSPHATE REGULON SENSOR PROTEIN PHOR"/>
    <property type="match status" value="1"/>
</dbReference>
<evidence type="ECO:0000256" key="11">
    <source>
        <dbReference type="ARBA" id="ARBA00023012"/>
    </source>
</evidence>
<keyword evidence="8" id="KW-0547">Nucleotide-binding</keyword>
<keyword evidence="16" id="KW-1185">Reference proteome</keyword>
<dbReference type="GO" id="GO:0004721">
    <property type="term" value="F:phosphoprotein phosphatase activity"/>
    <property type="evidence" value="ECO:0007669"/>
    <property type="project" value="TreeGrafter"/>
</dbReference>
<dbReference type="Gene3D" id="6.10.340.10">
    <property type="match status" value="1"/>
</dbReference>
<evidence type="ECO:0000313" key="15">
    <source>
        <dbReference type="EMBL" id="MCC2221590.1"/>
    </source>
</evidence>
<dbReference type="Gene3D" id="3.30.565.10">
    <property type="entry name" value="Histidine kinase-like ATPase, C-terminal domain"/>
    <property type="match status" value="1"/>
</dbReference>
<sequence length="468" mass="52594">MKRAIVKRFIVVLIVAMAISSIVISMSYYRLASHRVMEDMKPVLLLLDATIDWESSDLEKQIVEISSQMNNDYRITIIDNDGSVLADSETGNPETMENHKNRKEVKEAFQNGFGTKVRNSSTIKGSMMYAAYCSPTQHKVIRISIHHDVITDLMKMMVPSIAISLLLALSVAGVLTNKFAASVTKPILEISHKLEGIYDEKIDFNFPHYQYDELNIIARTTTDMSKSVQDYIRKLEKEKTIRQEFFSNASHELKTPLTAIRGYAELLQSGMASDTQMQKEFLGRIHSEVEEMTSLINDILMISRLETKELMPTKEMLCVKSVAEEVKKTLKPLADENNVSLEIHCCDEFVYMDRSHLQGILSNLMGNAVKYNRPGGFVQTDITMDSTSLSIRVEDSGIGIAKEDQKRIFERFYRVDKGRSKRVAGTGLGLSIVKHVTEFYGGCVSVESQSGVGSTFLVQLPAASLVQK</sequence>
<keyword evidence="7" id="KW-0808">Transferase</keyword>
<evidence type="ECO:0000256" key="13">
    <source>
        <dbReference type="SAM" id="Phobius"/>
    </source>
</evidence>
<name>A0AAE3JBP1_9FIRM</name>
<feature type="transmembrane region" description="Helical" evidence="13">
    <location>
        <begin position="9"/>
        <end position="29"/>
    </location>
</feature>
<dbReference type="InterPro" id="IPR004358">
    <property type="entry name" value="Sig_transdc_His_kin-like_C"/>
</dbReference>
<keyword evidence="11" id="KW-0902">Two-component regulatory system</keyword>
<comment type="subcellular location">
    <subcellularLocation>
        <location evidence="2">Cell membrane</location>
    </subcellularLocation>
    <subcellularLocation>
        <location evidence="3">Membrane raft</location>
        <topology evidence="3">Multi-pass membrane protein</topology>
    </subcellularLocation>
</comment>
<dbReference type="GO" id="GO:0016036">
    <property type="term" value="P:cellular response to phosphate starvation"/>
    <property type="evidence" value="ECO:0007669"/>
    <property type="project" value="TreeGrafter"/>
</dbReference>
<evidence type="ECO:0000313" key="16">
    <source>
        <dbReference type="Proteomes" id="UP001198200"/>
    </source>
</evidence>
<dbReference type="SUPFAM" id="SSF55874">
    <property type="entry name" value="ATPase domain of HSP90 chaperone/DNA topoisomerase II/histidine kinase"/>
    <property type="match status" value="1"/>
</dbReference>
<keyword evidence="13" id="KW-1133">Transmembrane helix</keyword>
<dbReference type="Gene3D" id="1.10.287.130">
    <property type="match status" value="1"/>
</dbReference>
<dbReference type="GO" id="GO:0000155">
    <property type="term" value="F:phosphorelay sensor kinase activity"/>
    <property type="evidence" value="ECO:0007669"/>
    <property type="project" value="InterPro"/>
</dbReference>
<keyword evidence="12 13" id="KW-0472">Membrane</keyword>
<evidence type="ECO:0000256" key="10">
    <source>
        <dbReference type="ARBA" id="ARBA00022840"/>
    </source>
</evidence>
<dbReference type="SMART" id="SM00388">
    <property type="entry name" value="HisKA"/>
    <property type="match status" value="1"/>
</dbReference>
<dbReference type="Pfam" id="PF02518">
    <property type="entry name" value="HATPase_c"/>
    <property type="match status" value="1"/>
</dbReference>
<dbReference type="SUPFAM" id="SSF47384">
    <property type="entry name" value="Homodimeric domain of signal transducing histidine kinase"/>
    <property type="match status" value="1"/>
</dbReference>
<dbReference type="InterPro" id="IPR036097">
    <property type="entry name" value="HisK_dim/P_sf"/>
</dbReference>
<comment type="caution">
    <text evidence="15">The sequence shown here is derived from an EMBL/GenBank/DDBJ whole genome shotgun (WGS) entry which is preliminary data.</text>
</comment>
<dbReference type="InterPro" id="IPR003661">
    <property type="entry name" value="HisK_dim/P_dom"/>
</dbReference>
<dbReference type="GO" id="GO:0005886">
    <property type="term" value="C:plasma membrane"/>
    <property type="evidence" value="ECO:0007669"/>
    <property type="project" value="UniProtKB-SubCell"/>
</dbReference>
<evidence type="ECO:0000256" key="1">
    <source>
        <dbReference type="ARBA" id="ARBA00000085"/>
    </source>
</evidence>
<comment type="catalytic activity">
    <reaction evidence="1">
        <text>ATP + protein L-histidine = ADP + protein N-phospho-L-histidine.</text>
        <dbReference type="EC" id="2.7.13.3"/>
    </reaction>
</comment>
<dbReference type="FunFam" id="1.10.287.130:FF:000001">
    <property type="entry name" value="Two-component sensor histidine kinase"/>
    <property type="match status" value="1"/>
</dbReference>
<evidence type="ECO:0000256" key="5">
    <source>
        <dbReference type="ARBA" id="ARBA00022475"/>
    </source>
</evidence>
<organism evidence="15 16">
    <name type="scientific">Anthropogastromicrobium aceti</name>
    <dbReference type="NCBI Taxonomy" id="2981768"/>
    <lineage>
        <taxon>Bacteria</taxon>
        <taxon>Bacillati</taxon>
        <taxon>Bacillota</taxon>
        <taxon>Clostridia</taxon>
        <taxon>Lachnospirales</taxon>
        <taxon>Lachnospiraceae</taxon>
        <taxon>Anthropogastromicrobium</taxon>
    </lineage>
</organism>
<dbReference type="CDD" id="cd00082">
    <property type="entry name" value="HisKA"/>
    <property type="match status" value="1"/>
</dbReference>
<evidence type="ECO:0000256" key="9">
    <source>
        <dbReference type="ARBA" id="ARBA00022777"/>
    </source>
</evidence>